<dbReference type="InterPro" id="IPR001611">
    <property type="entry name" value="Leu-rich_rpt"/>
</dbReference>
<dbReference type="Gene3D" id="3.80.10.10">
    <property type="entry name" value="Ribonuclease Inhibitor"/>
    <property type="match status" value="1"/>
</dbReference>
<dbReference type="GO" id="GO:0016020">
    <property type="term" value="C:membrane"/>
    <property type="evidence" value="ECO:0007669"/>
    <property type="project" value="UniProtKB-SubCell"/>
</dbReference>
<dbReference type="AlphaFoldDB" id="A0A978VKZ8"/>
<feature type="domain" description="Disease resistance R13L4/SHOC-2-like LRR" evidence="7">
    <location>
        <begin position="76"/>
        <end position="222"/>
    </location>
</feature>
<organism evidence="8 9">
    <name type="scientific">Ziziphus jujuba var. spinosa</name>
    <dbReference type="NCBI Taxonomy" id="714518"/>
    <lineage>
        <taxon>Eukaryota</taxon>
        <taxon>Viridiplantae</taxon>
        <taxon>Streptophyta</taxon>
        <taxon>Embryophyta</taxon>
        <taxon>Tracheophyta</taxon>
        <taxon>Spermatophyta</taxon>
        <taxon>Magnoliopsida</taxon>
        <taxon>eudicotyledons</taxon>
        <taxon>Gunneridae</taxon>
        <taxon>Pentapetalae</taxon>
        <taxon>rosids</taxon>
        <taxon>fabids</taxon>
        <taxon>Rosales</taxon>
        <taxon>Rhamnaceae</taxon>
        <taxon>Paliureae</taxon>
        <taxon>Ziziphus</taxon>
    </lineage>
</organism>
<evidence type="ECO:0000313" key="8">
    <source>
        <dbReference type="EMBL" id="KAH7533767.1"/>
    </source>
</evidence>
<dbReference type="FunFam" id="3.80.10.10:FF:000041">
    <property type="entry name" value="LRR receptor-like serine/threonine-protein kinase ERECTA"/>
    <property type="match status" value="1"/>
</dbReference>
<evidence type="ECO:0000313" key="9">
    <source>
        <dbReference type="Proteomes" id="UP000813462"/>
    </source>
</evidence>
<dbReference type="InterPro" id="IPR055414">
    <property type="entry name" value="LRR_R13L4/SHOC2-like"/>
</dbReference>
<proteinExistence type="predicted"/>
<dbReference type="PROSITE" id="PS51450">
    <property type="entry name" value="LRR"/>
    <property type="match status" value="1"/>
</dbReference>
<comment type="caution">
    <text evidence="8">The sequence shown here is derived from an EMBL/GenBank/DDBJ whole genome shotgun (WGS) entry which is preliminary data.</text>
</comment>
<dbReference type="PANTHER" id="PTHR47988">
    <property type="entry name" value="SOMATIC EMBRYOGENESIS RECEPTOR KINASE 1"/>
    <property type="match status" value="1"/>
</dbReference>
<evidence type="ECO:0000256" key="3">
    <source>
        <dbReference type="ARBA" id="ARBA00022729"/>
    </source>
</evidence>
<gene>
    <name evidence="8" type="ORF">FEM48_Zijuj04G0166800</name>
</gene>
<keyword evidence="6" id="KW-0325">Glycoprotein</keyword>
<dbReference type="EMBL" id="JAEACU010000004">
    <property type="protein sequence ID" value="KAH7533767.1"/>
    <property type="molecule type" value="Genomic_DNA"/>
</dbReference>
<evidence type="ECO:0000256" key="5">
    <source>
        <dbReference type="ARBA" id="ARBA00023136"/>
    </source>
</evidence>
<dbReference type="Pfam" id="PF23598">
    <property type="entry name" value="LRR_14"/>
    <property type="match status" value="1"/>
</dbReference>
<keyword evidence="4" id="KW-0677">Repeat</keyword>
<sequence length="230" mass="25398">MQLFHGEQIVRSISKSSHRYYHPHKLVCSILSLILLGLTLSAIQFQNTLDSFLLSTTSMVIHVNDRSIEGNLFSGSMPPEIGKLTNLQKLVVASNAFTGELPVELAKLTNLVDMHMEGCSLEGPIPSSMSALTKLVDLILRKCSIHGEIPAYIAEMRNLKNLDLSYNELTGEIPESFSQLAKVDYIYLTGNKLTGTIPGWVLGRNKIVDLSYNNFTWESSSPAECPRGSV</sequence>
<reference evidence="8" key="1">
    <citation type="journal article" date="2021" name="Front. Plant Sci.">
        <title>Chromosome-Scale Genome Assembly for Chinese Sour Jujube and Insights Into Its Genome Evolution and Domestication Signature.</title>
        <authorList>
            <person name="Shen L.-Y."/>
            <person name="Luo H."/>
            <person name="Wang X.-L."/>
            <person name="Wang X.-M."/>
            <person name="Qiu X.-J."/>
            <person name="Liu H."/>
            <person name="Zhou S.-S."/>
            <person name="Jia K.-H."/>
            <person name="Nie S."/>
            <person name="Bao Y.-T."/>
            <person name="Zhang R.-G."/>
            <person name="Yun Q.-Z."/>
            <person name="Chai Y.-H."/>
            <person name="Lu J.-Y."/>
            <person name="Li Y."/>
            <person name="Zhao S.-W."/>
            <person name="Mao J.-F."/>
            <person name="Jia S.-G."/>
            <person name="Mao Y.-M."/>
        </authorList>
    </citation>
    <scope>NUCLEOTIDE SEQUENCE</scope>
    <source>
        <strain evidence="8">AT0</strain>
        <tissue evidence="8">Leaf</tissue>
    </source>
</reference>
<dbReference type="Proteomes" id="UP000813462">
    <property type="component" value="Unassembled WGS sequence"/>
</dbReference>
<accession>A0A978VKZ8</accession>
<name>A0A978VKZ8_ZIZJJ</name>
<keyword evidence="3" id="KW-0732">Signal</keyword>
<evidence type="ECO:0000256" key="6">
    <source>
        <dbReference type="ARBA" id="ARBA00023180"/>
    </source>
</evidence>
<evidence type="ECO:0000256" key="1">
    <source>
        <dbReference type="ARBA" id="ARBA00004370"/>
    </source>
</evidence>
<comment type="subcellular location">
    <subcellularLocation>
        <location evidence="1">Membrane</location>
    </subcellularLocation>
</comment>
<evidence type="ECO:0000256" key="2">
    <source>
        <dbReference type="ARBA" id="ARBA00022614"/>
    </source>
</evidence>
<keyword evidence="2" id="KW-0433">Leucine-rich repeat</keyword>
<dbReference type="SUPFAM" id="SSF52058">
    <property type="entry name" value="L domain-like"/>
    <property type="match status" value="1"/>
</dbReference>
<evidence type="ECO:0000259" key="7">
    <source>
        <dbReference type="Pfam" id="PF23598"/>
    </source>
</evidence>
<keyword evidence="5" id="KW-0472">Membrane</keyword>
<dbReference type="InterPro" id="IPR032675">
    <property type="entry name" value="LRR_dom_sf"/>
</dbReference>
<protein>
    <recommendedName>
        <fullName evidence="7">Disease resistance R13L4/SHOC-2-like LRR domain-containing protein</fullName>
    </recommendedName>
</protein>
<evidence type="ECO:0000256" key="4">
    <source>
        <dbReference type="ARBA" id="ARBA00022737"/>
    </source>
</evidence>